<accession>A0A0A9GN74</accession>
<organism evidence="1">
    <name type="scientific">Arundo donax</name>
    <name type="common">Giant reed</name>
    <name type="synonym">Donax arundinaceus</name>
    <dbReference type="NCBI Taxonomy" id="35708"/>
    <lineage>
        <taxon>Eukaryota</taxon>
        <taxon>Viridiplantae</taxon>
        <taxon>Streptophyta</taxon>
        <taxon>Embryophyta</taxon>
        <taxon>Tracheophyta</taxon>
        <taxon>Spermatophyta</taxon>
        <taxon>Magnoliopsida</taxon>
        <taxon>Liliopsida</taxon>
        <taxon>Poales</taxon>
        <taxon>Poaceae</taxon>
        <taxon>PACMAD clade</taxon>
        <taxon>Arundinoideae</taxon>
        <taxon>Arundineae</taxon>
        <taxon>Arundo</taxon>
    </lineage>
</organism>
<dbReference type="EMBL" id="GBRH01171949">
    <property type="protein sequence ID" value="JAE25947.1"/>
    <property type="molecule type" value="Transcribed_RNA"/>
</dbReference>
<dbReference type="AlphaFoldDB" id="A0A0A9GN74"/>
<name>A0A0A9GN74_ARUDO</name>
<protein>
    <submittedName>
        <fullName evidence="1">Uncharacterized protein</fullName>
    </submittedName>
</protein>
<proteinExistence type="predicted"/>
<reference evidence="1" key="2">
    <citation type="journal article" date="2015" name="Data Brief">
        <title>Shoot transcriptome of the giant reed, Arundo donax.</title>
        <authorList>
            <person name="Barrero R.A."/>
            <person name="Guerrero F.D."/>
            <person name="Moolhuijzen P."/>
            <person name="Goolsby J.A."/>
            <person name="Tidwell J."/>
            <person name="Bellgard S.E."/>
            <person name="Bellgard M.I."/>
        </authorList>
    </citation>
    <scope>NUCLEOTIDE SEQUENCE</scope>
    <source>
        <tissue evidence="1">Shoot tissue taken approximately 20 cm above the soil surface</tissue>
    </source>
</reference>
<reference evidence="1" key="1">
    <citation type="submission" date="2014-09" db="EMBL/GenBank/DDBJ databases">
        <authorList>
            <person name="Magalhaes I.L.F."/>
            <person name="Oliveira U."/>
            <person name="Santos F.R."/>
            <person name="Vidigal T.H.D.A."/>
            <person name="Brescovit A.D."/>
            <person name="Santos A.J."/>
        </authorList>
    </citation>
    <scope>NUCLEOTIDE SEQUENCE</scope>
    <source>
        <tissue evidence="1">Shoot tissue taken approximately 20 cm above the soil surface</tissue>
    </source>
</reference>
<sequence>MLKSLQSVVFKEVQTSMPSWISMQLTIFKHEHFNDLPTFSFLPVRLCGSCNDDNNDFLEAF</sequence>
<evidence type="ECO:0000313" key="1">
    <source>
        <dbReference type="EMBL" id="JAE25947.1"/>
    </source>
</evidence>